<dbReference type="Proteomes" id="UP000524404">
    <property type="component" value="Unassembled WGS sequence"/>
</dbReference>
<accession>A0A841EN28</accession>
<gene>
    <name evidence="1" type="ORF">HNP25_004181</name>
</gene>
<reference evidence="1 2" key="1">
    <citation type="submission" date="2020-08" db="EMBL/GenBank/DDBJ databases">
        <title>Functional genomics of gut bacteria from endangered species of beetles.</title>
        <authorList>
            <person name="Carlos-Shanley C."/>
        </authorList>
    </citation>
    <scope>NUCLEOTIDE SEQUENCE [LARGE SCALE GENOMIC DNA]</scope>
    <source>
        <strain evidence="1 2">S00070</strain>
    </source>
</reference>
<evidence type="ECO:0000313" key="2">
    <source>
        <dbReference type="Proteomes" id="UP000524404"/>
    </source>
</evidence>
<keyword evidence="2" id="KW-1185">Reference proteome</keyword>
<comment type="caution">
    <text evidence="1">The sequence shown here is derived from an EMBL/GenBank/DDBJ whole genome shotgun (WGS) entry which is preliminary data.</text>
</comment>
<dbReference type="EMBL" id="JACHKT010000047">
    <property type="protein sequence ID" value="MBB6005507.1"/>
    <property type="molecule type" value="Genomic_DNA"/>
</dbReference>
<name>A0A841EN28_9BACT</name>
<dbReference type="AlphaFoldDB" id="A0A841EN28"/>
<proteinExistence type="predicted"/>
<sequence length="49" mass="6030">MFLLPFNKNWSPQLFCNNLFYTFDISKLYQKLIDYFMSNKNKTPNIKLF</sequence>
<protein>
    <submittedName>
        <fullName evidence="1">Uncharacterized protein YhbP (UPF0306 family)</fullName>
    </submittedName>
</protein>
<organism evidence="1 2">
    <name type="scientific">Arcicella rosea</name>
    <dbReference type="NCBI Taxonomy" id="502909"/>
    <lineage>
        <taxon>Bacteria</taxon>
        <taxon>Pseudomonadati</taxon>
        <taxon>Bacteroidota</taxon>
        <taxon>Cytophagia</taxon>
        <taxon>Cytophagales</taxon>
        <taxon>Flectobacillaceae</taxon>
        <taxon>Arcicella</taxon>
    </lineage>
</organism>
<evidence type="ECO:0000313" key="1">
    <source>
        <dbReference type="EMBL" id="MBB6005507.1"/>
    </source>
</evidence>